<sequence>MTHANDLPRPVTIERDDSPLSALQDLFERIRQVHALEHATIWVLSEQDPDLKLSGFSTDRGFFIYGPVDTGALLRAAHRALERINRGEENLAIHPRCGTNLSVGMLITAGVGLGASLFLPRRPLPQLVALGTAVVAASQLATGLGALAQRHLTTSIPRNLEIAGARTLSDLAGRHSHFVETRYIG</sequence>
<name>Q7NPE1_GLOVI</name>
<dbReference type="InParanoid" id="Q7NPE1"/>
<dbReference type="HOGENOM" id="CLU_1314352_0_0_3"/>
<organism evidence="1 2">
    <name type="scientific">Gloeobacter violaceus (strain ATCC 29082 / PCC 7421)</name>
    <dbReference type="NCBI Taxonomy" id="251221"/>
    <lineage>
        <taxon>Bacteria</taxon>
        <taxon>Bacillati</taxon>
        <taxon>Cyanobacteriota</taxon>
        <taxon>Cyanophyceae</taxon>
        <taxon>Gloeobacterales</taxon>
        <taxon>Gloeobacteraceae</taxon>
        <taxon>Gloeobacter</taxon>
    </lineage>
</organism>
<keyword evidence="2" id="KW-1185">Reference proteome</keyword>
<evidence type="ECO:0000313" key="1">
    <source>
        <dbReference type="EMBL" id="BAC88055.1"/>
    </source>
</evidence>
<evidence type="ECO:0000313" key="2">
    <source>
        <dbReference type="Proteomes" id="UP000000557"/>
    </source>
</evidence>
<proteinExistence type="predicted"/>
<dbReference type="EMBL" id="BA000045">
    <property type="protein sequence ID" value="BAC88055.1"/>
    <property type="molecule type" value="Genomic_DNA"/>
</dbReference>
<accession>Q7NPE1</accession>
<dbReference type="STRING" id="251221.gene:10757583"/>
<dbReference type="PhylomeDB" id="Q7NPE1"/>
<dbReference type="Pfam" id="PF19928">
    <property type="entry name" value="DUF6391"/>
    <property type="match status" value="1"/>
</dbReference>
<dbReference type="eggNOG" id="ENOG502ZBRT">
    <property type="taxonomic scope" value="Bacteria"/>
</dbReference>
<dbReference type="OrthoDB" id="565159at2"/>
<dbReference type="PATRIC" id="fig|251221.4.peg.116"/>
<reference evidence="1 2" key="2">
    <citation type="journal article" date="2003" name="DNA Res.">
        <title>Complete genome structure of Gloeobacter violaceus PCC 7421, a cyanobacterium that lacks thylakoids (supplement).</title>
        <authorList>
            <person name="Nakamura Y."/>
            <person name="Kaneko T."/>
            <person name="Sato S."/>
            <person name="Mimuro M."/>
            <person name="Miyashita H."/>
            <person name="Tsuchiya T."/>
            <person name="Sasamoto S."/>
            <person name="Watanabe A."/>
            <person name="Kawashima K."/>
            <person name="Kishida Y."/>
            <person name="Kiyokawa C."/>
            <person name="Kohara M."/>
            <person name="Matsumoto M."/>
            <person name="Matsuno A."/>
            <person name="Nakazaki N."/>
            <person name="Shimpo S."/>
            <person name="Takeuchi C."/>
            <person name="Yamada M."/>
            <person name="Tabata S."/>
        </authorList>
    </citation>
    <scope>NUCLEOTIDE SEQUENCE [LARGE SCALE GENOMIC DNA]</scope>
    <source>
        <strain evidence="2">ATCC 29082 / PCC 7421</strain>
    </source>
</reference>
<dbReference type="RefSeq" id="WP_011140118.1">
    <property type="nucleotide sequence ID" value="NC_005125.1"/>
</dbReference>
<dbReference type="EnsemblBacteria" id="BAC88055">
    <property type="protein sequence ID" value="BAC88055"/>
    <property type="gene ID" value="BAC88055"/>
</dbReference>
<gene>
    <name evidence="1" type="ordered locus">gll0114</name>
</gene>
<dbReference type="KEGG" id="gvi:gll0114"/>
<dbReference type="AlphaFoldDB" id="Q7NPE1"/>
<protein>
    <submittedName>
        <fullName evidence="1">Gll0114 protein</fullName>
    </submittedName>
</protein>
<reference evidence="1 2" key="1">
    <citation type="journal article" date="2003" name="DNA Res.">
        <title>Complete genome structure of Gloeobacter violaceus PCC 7421, a cyanobacterium that lacks thylakoids.</title>
        <authorList>
            <person name="Nakamura Y."/>
            <person name="Kaneko T."/>
            <person name="Sato S."/>
            <person name="Mimuro M."/>
            <person name="Miyashita H."/>
            <person name="Tsuchiya T."/>
            <person name="Sasamoto S."/>
            <person name="Watanabe A."/>
            <person name="Kawashima K."/>
            <person name="Kishida Y."/>
            <person name="Kiyokawa C."/>
            <person name="Kohara M."/>
            <person name="Matsumoto M."/>
            <person name="Matsuno A."/>
            <person name="Nakazaki N."/>
            <person name="Shimpo S."/>
            <person name="Takeuchi C."/>
            <person name="Yamada M."/>
            <person name="Tabata S."/>
        </authorList>
    </citation>
    <scope>NUCLEOTIDE SEQUENCE [LARGE SCALE GENOMIC DNA]</scope>
    <source>
        <strain evidence="2">ATCC 29082 / PCC 7421</strain>
    </source>
</reference>
<dbReference type="Proteomes" id="UP000000557">
    <property type="component" value="Chromosome"/>
</dbReference>